<dbReference type="KEGG" id="stim:H1B31_08905"/>
<feature type="compositionally biased region" description="Polar residues" evidence="1">
    <location>
        <begin position="406"/>
        <end position="441"/>
    </location>
</feature>
<dbReference type="AlphaFoldDB" id="A0A7G7VIM7"/>
<feature type="region of interest" description="Disordered" evidence="1">
    <location>
        <begin position="319"/>
        <end position="466"/>
    </location>
</feature>
<feature type="region of interest" description="Disordered" evidence="1">
    <location>
        <begin position="228"/>
        <end position="284"/>
    </location>
</feature>
<feature type="compositionally biased region" description="Low complexity" evidence="1">
    <location>
        <begin position="332"/>
        <end position="347"/>
    </location>
</feature>
<protein>
    <submittedName>
        <fullName evidence="2">Uncharacterized protein</fullName>
    </submittedName>
</protein>
<name>A0A7G7VIM7_9FIRM</name>
<feature type="compositionally biased region" description="Polar residues" evidence="1">
    <location>
        <begin position="274"/>
        <end position="284"/>
    </location>
</feature>
<feature type="region of interest" description="Disordered" evidence="1">
    <location>
        <begin position="1"/>
        <end position="43"/>
    </location>
</feature>
<proteinExistence type="predicted"/>
<evidence type="ECO:0000256" key="1">
    <source>
        <dbReference type="SAM" id="MobiDB-lite"/>
    </source>
</evidence>
<accession>A0A7G7VIM7</accession>
<reference evidence="2 3" key="1">
    <citation type="submission" date="2020-07" db="EMBL/GenBank/DDBJ databases">
        <title>Complete genome and description of Selenomonas timonensis sp. nov., a new bacterium isolated from a gingivitis subject.</title>
        <authorList>
            <person name="Antezack A."/>
        </authorList>
    </citation>
    <scope>NUCLEOTIDE SEQUENCE [LARGE SCALE GENOMIC DNA]</scope>
    <source>
        <strain evidence="2 3">Marseille-Q3039</strain>
    </source>
</reference>
<keyword evidence="3" id="KW-1185">Reference proteome</keyword>
<organism evidence="2 3">
    <name type="scientific">Selenomonas timonae</name>
    <dbReference type="NCBI Taxonomy" id="2754044"/>
    <lineage>
        <taxon>Bacteria</taxon>
        <taxon>Bacillati</taxon>
        <taxon>Bacillota</taxon>
        <taxon>Negativicutes</taxon>
        <taxon>Selenomonadales</taxon>
        <taxon>Selenomonadaceae</taxon>
        <taxon>Selenomonas</taxon>
    </lineage>
</organism>
<evidence type="ECO:0000313" key="2">
    <source>
        <dbReference type="EMBL" id="QNH53970.1"/>
    </source>
</evidence>
<feature type="compositionally biased region" description="Low complexity" evidence="1">
    <location>
        <begin position="451"/>
        <end position="466"/>
    </location>
</feature>
<feature type="region of interest" description="Disordered" evidence="1">
    <location>
        <begin position="294"/>
        <end position="313"/>
    </location>
</feature>
<feature type="compositionally biased region" description="Polar residues" evidence="1">
    <location>
        <begin position="18"/>
        <end position="43"/>
    </location>
</feature>
<dbReference type="EMBL" id="CP060204">
    <property type="protein sequence ID" value="QNH53970.1"/>
    <property type="molecule type" value="Genomic_DNA"/>
</dbReference>
<dbReference type="Proteomes" id="UP000515480">
    <property type="component" value="Chromosome"/>
</dbReference>
<evidence type="ECO:0000313" key="3">
    <source>
        <dbReference type="Proteomes" id="UP000515480"/>
    </source>
</evidence>
<gene>
    <name evidence="2" type="ORF">H1B31_08905</name>
</gene>
<feature type="compositionally biased region" description="Polar residues" evidence="1">
    <location>
        <begin position="231"/>
        <end position="263"/>
    </location>
</feature>
<sequence>MSMEANTTTASPVIPAASQISQGKTTEAVQNRGNQGDSSAAFSQRTNVSIETAIDHMADVLAKISGRQQTNVQQMPAELKEVIQNMMRQSFSIETTLGQGLGSTAASQRFSTDQLTTLARMLNQLGTMAEEGGSPQVSDDLAALLTGLKSALAKESGGTFEPIMLTKAAFQLLDTGNAELLPKELQTFLTQLNAQGTAVGTSGGAGSTSLSFLNQLVQLLMPRDAEAAPQPMTTNTNSQGESAQTPPSSTGGQEARASSSAQNAIPAMPEEGQPEQQMPRAQTGMTATDTLTKENASPALRQAGTTPQENVGKAATEMPQQNAGKTMPDAPSPSNNSSAQNAQSASNEAGSAQKTMSNEAPQTGTHAERGQNTAPPTGSANTPMQTGKEPTNAMPRQGDPAATPENKPSTDVSTRASTNTETQTQSARSAPQAEATVQTARPKTGAETELANAAKSPSQAAAQMKSPEIQSAIPRFFTQTMENTPQTMNVLRNLAQSLLQNENLNPKETLLLQNFVSGRGQTLSEGDAKQLQQLIQLTQQNIPGTVRQAALEQQMLDLPRLWAFMQMADIVKTRRMTAEQYKRAGRDVAALALTMRNALEGENAAPQPGQRSMNFVMPLFMGASEYPAYIHVYDETKKDEETDLVKKETWLRICVLTDNIGTVELINRIYEENHVDMRLYFSDADAAWEFRNALDSIRETADSTSLIIEGIQIGAIGERRFFTN</sequence>
<feature type="compositionally biased region" description="Polar residues" evidence="1">
    <location>
        <begin position="1"/>
        <end position="11"/>
    </location>
</feature>
<feature type="compositionally biased region" description="Polar residues" evidence="1">
    <location>
        <begin position="348"/>
        <end position="389"/>
    </location>
</feature>